<gene>
    <name evidence="2" type="ORF">SAMN04488113_1274</name>
</gene>
<keyword evidence="3" id="KW-1185">Reference proteome</keyword>
<evidence type="ECO:0000313" key="2">
    <source>
        <dbReference type="EMBL" id="SEI86629.1"/>
    </source>
</evidence>
<evidence type="ECO:0000313" key="3">
    <source>
        <dbReference type="Proteomes" id="UP000198564"/>
    </source>
</evidence>
<dbReference type="EMBL" id="FNYW01000027">
    <property type="protein sequence ID" value="SEI86629.1"/>
    <property type="molecule type" value="Genomic_DNA"/>
</dbReference>
<dbReference type="AlphaFoldDB" id="A0A1H6U2S3"/>
<organism evidence="2 3">
    <name type="scientific">Alkalibacterium gilvum</name>
    <dbReference type="NCBI Taxonomy" id="1130080"/>
    <lineage>
        <taxon>Bacteria</taxon>
        <taxon>Bacillati</taxon>
        <taxon>Bacillota</taxon>
        <taxon>Bacilli</taxon>
        <taxon>Lactobacillales</taxon>
        <taxon>Carnobacteriaceae</taxon>
        <taxon>Alkalibacterium</taxon>
    </lineage>
</organism>
<keyword evidence="1" id="KW-1133">Transmembrane helix</keyword>
<accession>A0A1H6U2S3</accession>
<dbReference type="Proteomes" id="UP000198564">
    <property type="component" value="Unassembled WGS sequence"/>
</dbReference>
<name>A0A1H6U2S3_9LACT</name>
<evidence type="ECO:0000256" key="1">
    <source>
        <dbReference type="SAM" id="Phobius"/>
    </source>
</evidence>
<keyword evidence="1" id="KW-0812">Transmembrane</keyword>
<sequence length="86" mass="10014">MSVDFSFNQIAILILLILVAALLQRLNIRDINKIHSKFSKELEMNSQSNLRHIVDYLDELSRIQAAFSLNYFYLILIAILLVNLYT</sequence>
<feature type="transmembrane region" description="Helical" evidence="1">
    <location>
        <begin position="65"/>
        <end position="85"/>
    </location>
</feature>
<keyword evidence="1" id="KW-0472">Membrane</keyword>
<protein>
    <submittedName>
        <fullName evidence="2">Uncharacterized protein</fullName>
    </submittedName>
</protein>
<dbReference type="STRING" id="1130080.SAMN04488113_1274"/>
<proteinExistence type="predicted"/>
<dbReference type="RefSeq" id="WP_091635383.1">
    <property type="nucleotide sequence ID" value="NZ_FNYW01000027.1"/>
</dbReference>
<reference evidence="3" key="1">
    <citation type="submission" date="2016-10" db="EMBL/GenBank/DDBJ databases">
        <authorList>
            <person name="Varghese N."/>
            <person name="Submissions S."/>
        </authorList>
    </citation>
    <scope>NUCLEOTIDE SEQUENCE [LARGE SCALE GENOMIC DNA]</scope>
    <source>
        <strain evidence="3">DSM 25751</strain>
    </source>
</reference>
<feature type="transmembrane region" description="Helical" evidence="1">
    <location>
        <begin position="6"/>
        <end position="23"/>
    </location>
</feature>